<protein>
    <submittedName>
        <fullName evidence="4">LYR motif-containing protein 4</fullName>
    </submittedName>
</protein>
<keyword evidence="5" id="KW-1185">Reference proteome</keyword>
<proteinExistence type="inferred from homology"/>
<dbReference type="InterPro" id="IPR045297">
    <property type="entry name" value="Complex1_LYR_LYRM4"/>
</dbReference>
<feature type="domain" description="Complex 1 LYR protein" evidence="3">
    <location>
        <begin position="6"/>
        <end position="62"/>
    </location>
</feature>
<comment type="caution">
    <text evidence="4">The sequence shown here is derived from an EMBL/GenBank/DDBJ whole genome shotgun (WGS) entry which is preliminary data.</text>
</comment>
<feature type="region of interest" description="Disordered" evidence="2">
    <location>
        <begin position="96"/>
        <end position="161"/>
    </location>
</feature>
<dbReference type="Pfam" id="PF05347">
    <property type="entry name" value="Complex1_LYR"/>
    <property type="match status" value="1"/>
</dbReference>
<dbReference type="GO" id="GO:0005739">
    <property type="term" value="C:mitochondrion"/>
    <property type="evidence" value="ECO:0007669"/>
    <property type="project" value="TreeGrafter"/>
</dbReference>
<evidence type="ECO:0000259" key="3">
    <source>
        <dbReference type="Pfam" id="PF05347"/>
    </source>
</evidence>
<organism evidence="4 5">
    <name type="scientific">Actinomortierella ambigua</name>
    <dbReference type="NCBI Taxonomy" id="1343610"/>
    <lineage>
        <taxon>Eukaryota</taxon>
        <taxon>Fungi</taxon>
        <taxon>Fungi incertae sedis</taxon>
        <taxon>Mucoromycota</taxon>
        <taxon>Mortierellomycotina</taxon>
        <taxon>Mortierellomycetes</taxon>
        <taxon>Mortierellales</taxon>
        <taxon>Mortierellaceae</taxon>
        <taxon>Actinomortierella</taxon>
    </lineage>
</organism>
<reference evidence="4" key="1">
    <citation type="journal article" date="2020" name="Fungal Divers.">
        <title>Resolving the Mortierellaceae phylogeny through synthesis of multi-gene phylogenetics and phylogenomics.</title>
        <authorList>
            <person name="Vandepol N."/>
            <person name="Liber J."/>
            <person name="Desiro A."/>
            <person name="Na H."/>
            <person name="Kennedy M."/>
            <person name="Barry K."/>
            <person name="Grigoriev I.V."/>
            <person name="Miller A.N."/>
            <person name="O'Donnell K."/>
            <person name="Stajich J.E."/>
            <person name="Bonito G."/>
        </authorList>
    </citation>
    <scope>NUCLEOTIDE SEQUENCE</scope>
    <source>
        <strain evidence="4">BC1065</strain>
    </source>
</reference>
<name>A0A9P6PQH6_9FUNG</name>
<sequence length="161" mass="17627">MSSRTKVLSLYRDLLHCSSRFAAYNFRDYAIRRTQDAFRAAKNETDPARIEALIAQAEKELGVVKRQSVISQLYGGNKLVIESRGKKLVLVCRSDNFGGKEPLKEDTSNTPIRNDSVNGPPTCKPDDGKAGNDAAPNKSADLSSALSRPSDKPNGPRDANF</sequence>
<evidence type="ECO:0000256" key="1">
    <source>
        <dbReference type="ARBA" id="ARBA00009508"/>
    </source>
</evidence>
<dbReference type="InterPro" id="IPR051522">
    <property type="entry name" value="ISC_assembly_LYR"/>
</dbReference>
<feature type="compositionally biased region" description="Polar residues" evidence="2">
    <location>
        <begin position="108"/>
        <end position="119"/>
    </location>
</feature>
<accession>A0A9P6PQH6</accession>
<dbReference type="OrthoDB" id="275715at2759"/>
<evidence type="ECO:0000256" key="2">
    <source>
        <dbReference type="SAM" id="MobiDB-lite"/>
    </source>
</evidence>
<dbReference type="PANTHER" id="PTHR13166">
    <property type="entry name" value="PROTEIN C6ORF149"/>
    <property type="match status" value="1"/>
</dbReference>
<feature type="compositionally biased region" description="Basic and acidic residues" evidence="2">
    <location>
        <begin position="149"/>
        <end position="161"/>
    </location>
</feature>
<dbReference type="PANTHER" id="PTHR13166:SF7">
    <property type="entry name" value="LYR MOTIF-CONTAINING PROTEIN 4"/>
    <property type="match status" value="1"/>
</dbReference>
<dbReference type="CDD" id="cd20264">
    <property type="entry name" value="Complex1_LYR_LYRM4"/>
    <property type="match status" value="1"/>
</dbReference>
<dbReference type="GO" id="GO:0016226">
    <property type="term" value="P:iron-sulfur cluster assembly"/>
    <property type="evidence" value="ECO:0007669"/>
    <property type="project" value="InterPro"/>
</dbReference>
<dbReference type="GO" id="GO:1990221">
    <property type="term" value="C:L-cysteine desulfurase complex"/>
    <property type="evidence" value="ECO:0007669"/>
    <property type="project" value="TreeGrafter"/>
</dbReference>
<dbReference type="Proteomes" id="UP000807716">
    <property type="component" value="Unassembled WGS sequence"/>
</dbReference>
<comment type="similarity">
    <text evidence="1">Belongs to the complex I LYR family.</text>
</comment>
<evidence type="ECO:0000313" key="5">
    <source>
        <dbReference type="Proteomes" id="UP000807716"/>
    </source>
</evidence>
<dbReference type="AlphaFoldDB" id="A0A9P6PQH6"/>
<dbReference type="InterPro" id="IPR008011">
    <property type="entry name" value="Complex1_LYR_dom"/>
</dbReference>
<dbReference type="EMBL" id="JAAAJB010000764">
    <property type="protein sequence ID" value="KAG0251326.1"/>
    <property type="molecule type" value="Genomic_DNA"/>
</dbReference>
<gene>
    <name evidence="4" type="primary">LYRM4</name>
    <name evidence="4" type="ORF">DFQ27_008834</name>
</gene>
<evidence type="ECO:0000313" key="4">
    <source>
        <dbReference type="EMBL" id="KAG0251326.1"/>
    </source>
</evidence>